<dbReference type="OrthoDB" id="7456251at2"/>
<dbReference type="GeneID" id="91007067"/>
<evidence type="ECO:0000313" key="3">
    <source>
        <dbReference type="EMBL" id="PTW45068.1"/>
    </source>
</evidence>
<comment type="caution">
    <text evidence="3">The sequence shown here is derived from an EMBL/GenBank/DDBJ whole genome shotgun (WGS) entry which is preliminary data.</text>
</comment>
<protein>
    <submittedName>
        <fullName evidence="3">Uncharacterized protein</fullName>
    </submittedName>
</protein>
<evidence type="ECO:0000256" key="1">
    <source>
        <dbReference type="SAM" id="Coils"/>
    </source>
</evidence>
<evidence type="ECO:0000256" key="2">
    <source>
        <dbReference type="SAM" id="MobiDB-lite"/>
    </source>
</evidence>
<dbReference type="EMBL" id="QAYE01000008">
    <property type="protein sequence ID" value="PTW45068.1"/>
    <property type="molecule type" value="Genomic_DNA"/>
</dbReference>
<proteinExistence type="predicted"/>
<feature type="coiled-coil region" evidence="1">
    <location>
        <begin position="455"/>
        <end position="493"/>
    </location>
</feature>
<dbReference type="AlphaFoldDB" id="A0A2T5U0N3"/>
<keyword evidence="1" id="KW-0175">Coiled coil</keyword>
<organism evidence="3 4">
    <name type="scientific">Sphingomonas faeni</name>
    <dbReference type="NCBI Taxonomy" id="185950"/>
    <lineage>
        <taxon>Bacteria</taxon>
        <taxon>Pseudomonadati</taxon>
        <taxon>Pseudomonadota</taxon>
        <taxon>Alphaproteobacteria</taxon>
        <taxon>Sphingomonadales</taxon>
        <taxon>Sphingomonadaceae</taxon>
        <taxon>Sphingomonas</taxon>
    </lineage>
</organism>
<sequence length="1071" mass="111590">MKVVTDAGVVIDLGTVETAPTIGIVDYSRRVTDDYGVTTVVERGFARRMSVRLAVPFDDVDELQRRLTDLRATPAQWIADDQFAALSFRGFYKEFEIDHAVPPLSYCTLTVEGLAATEQLVDGGTDPAPTGQASTLQLIQPAAITDVTIAASTIAETDRAEWSAGVSYALGAQVIKAATHRIYESAVAANTGDDPAAASGKWIDIGPTNRWALFDQALGTTSSAAGSIAVTLNAAARAIALLDVVAATVRVQATGYDRTIAASAGAITFLDLPTGTNQVTVTIAGAGMVSVGTLLLGRLVALGITEASPTSSITDYSRKEVDDFGEVTIVERASAKRMTAKALIRTDALDLVANRIAAVRARPSLWIGQAGIDSLTIYGFFKDFSIEAGEGVSKLSLSIEGFSTAAKVEPLGVEWQNVKDTNPAKPKPADGATNSADPASPLGPDDTVADVLEFLAEARRNATEGLEQIAATKKELDAARVDLDRALKQARQTVQAAYSGQLLEQRRKARVDFLTHLDGVQVGVVVQQETEQRIEGELATAKTFALLGAKNSTGTAFILDSSTVLVTPEQSLSEKFETIEAQFDGVNGDAEAAITRLDKAIANEKEARVEAIEGIETTYDGLLADTNATIRDLDIAVSDGDQALAQSIEDLGTKFEGDLADATADITDVKKAVSDETEARATAIRDLSTAFTTAIGDKVGAAITTLEEAISDETEARAKAITDLSADFTDALGDTVGAAVTDFKEAIADETEARAEQLGLVTARLDKVGGGTASVEQLFSAQADALGNLSARASLAVTAGGVWSGITVTAADGSQGAISDITMSAMTINVSTAKLIFNNGSVMKVLGTGFGVGNEFIDWFGPSMPIALCSRANGKVWQTVSGDAYFGGSLSAGTLTNGGQSSSVAPDVIADTGGFGSDGGKITVVISWAYVWEWRVNYGGSTAGAKQFDDAVAAYGATSSDGGYTWSGTRVETGSPTLTLAREIGGAARIDVAIAAISPGAGSVYGERPIPAGQEGGYLVFSATWSTSLTYTDPDRIVADRRFIATLARGFTTGSGTGNVSQRVTIITTEE</sequence>
<name>A0A2T5U0N3_9SPHN</name>
<gene>
    <name evidence="3" type="ORF">C8J25_108160</name>
</gene>
<accession>A0A2T5U0N3</accession>
<reference evidence="3 4" key="1">
    <citation type="submission" date="2018-04" db="EMBL/GenBank/DDBJ databases">
        <title>Genomic Encyclopedia of Type Strains, Phase III (KMG-III): the genomes of soil and plant-associated and newly described type strains.</title>
        <authorList>
            <person name="Whitman W."/>
        </authorList>
    </citation>
    <scope>NUCLEOTIDE SEQUENCE [LARGE SCALE GENOMIC DNA]</scope>
    <source>
        <strain evidence="3 4">MA-olki</strain>
    </source>
</reference>
<dbReference type="RefSeq" id="WP_107955245.1">
    <property type="nucleotide sequence ID" value="NZ_QAYE01000008.1"/>
</dbReference>
<evidence type="ECO:0000313" key="4">
    <source>
        <dbReference type="Proteomes" id="UP000244013"/>
    </source>
</evidence>
<dbReference type="Proteomes" id="UP000244013">
    <property type="component" value="Unassembled WGS sequence"/>
</dbReference>
<feature type="region of interest" description="Disordered" evidence="2">
    <location>
        <begin position="416"/>
        <end position="443"/>
    </location>
</feature>